<dbReference type="Proteomes" id="UP000677152">
    <property type="component" value="Chromosome"/>
</dbReference>
<dbReference type="EMBL" id="CP073249">
    <property type="protein sequence ID" value="QUF04715.1"/>
    <property type="molecule type" value="Genomic_DNA"/>
</dbReference>
<reference evidence="2" key="1">
    <citation type="submission" date="2021-04" db="EMBL/GenBank/DDBJ databases">
        <title>Genomic sequence of Actinosynnema pretiosum subsp. pretiosum ATCC 31280 (C-14919).</title>
        <authorList>
            <person name="Bai L."/>
            <person name="Wang X."/>
            <person name="Xiao Y."/>
        </authorList>
    </citation>
    <scope>NUCLEOTIDE SEQUENCE</scope>
    <source>
        <strain evidence="2">ATCC 31280</strain>
    </source>
</reference>
<organism evidence="2 3">
    <name type="scientific">Actinosynnema pretiosum subsp. pretiosum</name>
    <dbReference type="NCBI Taxonomy" id="103721"/>
    <lineage>
        <taxon>Bacteria</taxon>
        <taxon>Bacillati</taxon>
        <taxon>Actinomycetota</taxon>
        <taxon>Actinomycetes</taxon>
        <taxon>Pseudonocardiales</taxon>
        <taxon>Pseudonocardiaceae</taxon>
        <taxon>Actinosynnema</taxon>
    </lineage>
</organism>
<protein>
    <submittedName>
        <fullName evidence="2">CHAT domain-containing protein</fullName>
    </submittedName>
</protein>
<feature type="region of interest" description="Disordered" evidence="1">
    <location>
        <begin position="1"/>
        <end position="28"/>
    </location>
</feature>
<gene>
    <name evidence="2" type="ORF">KCV87_00790</name>
</gene>
<sequence length="101" mass="11644">MTRACIAGRTRYQRPSGRNGSGRSPTPPKRFHHLWHIEGHQPAEALRRAQTWLRDTNNAEKAADLTTTGDKRLARALRLRDPSEHAHRHPRDWAAFSYHCT</sequence>
<evidence type="ECO:0000313" key="3">
    <source>
        <dbReference type="Proteomes" id="UP000677152"/>
    </source>
</evidence>
<accession>A0AA45L7R5</accession>
<evidence type="ECO:0000313" key="2">
    <source>
        <dbReference type="EMBL" id="QUF04715.1"/>
    </source>
</evidence>
<evidence type="ECO:0000256" key="1">
    <source>
        <dbReference type="SAM" id="MobiDB-lite"/>
    </source>
</evidence>
<dbReference type="AlphaFoldDB" id="A0AA45L7R5"/>
<proteinExistence type="predicted"/>
<name>A0AA45L7R5_9PSEU</name>